<evidence type="ECO:0000256" key="6">
    <source>
        <dbReference type="ARBA" id="ARBA00022787"/>
    </source>
</evidence>
<evidence type="ECO:0000259" key="15">
    <source>
        <dbReference type="Pfam" id="PF01593"/>
    </source>
</evidence>
<evidence type="ECO:0000313" key="17">
    <source>
        <dbReference type="RefSeq" id="XP_019616207.1"/>
    </source>
</evidence>
<evidence type="ECO:0000256" key="14">
    <source>
        <dbReference type="RuleBase" id="RU362067"/>
    </source>
</evidence>
<dbReference type="Proteomes" id="UP000515135">
    <property type="component" value="Unplaced"/>
</dbReference>
<dbReference type="InterPro" id="IPR036188">
    <property type="entry name" value="FAD/NAD-bd_sf"/>
</dbReference>
<evidence type="ECO:0000256" key="10">
    <source>
        <dbReference type="ARBA" id="ARBA00023128"/>
    </source>
</evidence>
<feature type="binding site" evidence="13">
    <location>
        <position position="238"/>
    </location>
    <ligand>
        <name>FAD</name>
        <dbReference type="ChEBI" id="CHEBI:57692"/>
    </ligand>
</feature>
<keyword evidence="9 14" id="KW-0560">Oxidoreductase</keyword>
<keyword evidence="16" id="KW-1185">Reference proteome</keyword>
<keyword evidence="7 14" id="KW-0274">FAD</keyword>
<dbReference type="InterPro" id="IPR002937">
    <property type="entry name" value="Amino_oxidase"/>
</dbReference>
<evidence type="ECO:0000256" key="2">
    <source>
        <dbReference type="ARBA" id="ARBA00004362"/>
    </source>
</evidence>
<dbReference type="PANTHER" id="PTHR43563">
    <property type="entry name" value="AMINE OXIDASE"/>
    <property type="match status" value="1"/>
</dbReference>
<name>A0A6P4YBN9_BRABE</name>
<reference evidence="17" key="1">
    <citation type="submission" date="2025-08" db="UniProtKB">
        <authorList>
            <consortium name="RefSeq"/>
        </authorList>
    </citation>
    <scope>IDENTIFICATION</scope>
    <source>
        <tissue evidence="17">Gonad</tissue>
    </source>
</reference>
<dbReference type="GO" id="GO:0097621">
    <property type="term" value="F:monoamine oxidase activity"/>
    <property type="evidence" value="ECO:0007669"/>
    <property type="project" value="UniProtKB-EC"/>
</dbReference>
<dbReference type="Pfam" id="PF01593">
    <property type="entry name" value="Amino_oxidase"/>
    <property type="match status" value="1"/>
</dbReference>
<keyword evidence="5 14" id="KW-0812">Transmembrane</keyword>
<keyword evidence="11 14" id="KW-0472">Membrane</keyword>
<dbReference type="OrthoDB" id="7777654at2759"/>
<dbReference type="AlphaFoldDB" id="A0A6P4YBN9"/>
<keyword evidence="6" id="KW-1000">Mitochondrion outer membrane</keyword>
<feature type="transmembrane region" description="Helical" evidence="14">
    <location>
        <begin position="495"/>
        <end position="516"/>
    </location>
</feature>
<dbReference type="PANTHER" id="PTHR43563:SF23">
    <property type="entry name" value="AMINE OXIDASE"/>
    <property type="match status" value="1"/>
</dbReference>
<accession>A0A6P4YBN9</accession>
<dbReference type="GO" id="GO:0008131">
    <property type="term" value="F:primary methylamine oxidase activity"/>
    <property type="evidence" value="ECO:0007669"/>
    <property type="project" value="TreeGrafter"/>
</dbReference>
<dbReference type="KEGG" id="bbel:109463786"/>
<dbReference type="SUPFAM" id="SSF54373">
    <property type="entry name" value="FAD-linked reductases, C-terminal domain"/>
    <property type="match status" value="1"/>
</dbReference>
<dbReference type="GeneID" id="109463786"/>
<evidence type="ECO:0000313" key="16">
    <source>
        <dbReference type="Proteomes" id="UP000515135"/>
    </source>
</evidence>
<gene>
    <name evidence="17" type="primary">LOC109463786</name>
</gene>
<feature type="binding site" evidence="13">
    <location>
        <position position="346"/>
    </location>
    <ligand>
        <name>substrate</name>
    </ligand>
</feature>
<proteinExistence type="inferred from homology"/>
<comment type="subcellular location">
    <subcellularLocation>
        <location evidence="2">Mitochondrion outer membrane</location>
        <topology evidence="2">Single-pass type IV membrane protein</topology>
        <orientation evidence="2">Cytoplasmic side</orientation>
    </subcellularLocation>
</comment>
<keyword evidence="10" id="KW-0496">Mitochondrion</keyword>
<dbReference type="SUPFAM" id="SSF51905">
    <property type="entry name" value="FAD/NAD(P)-binding domain"/>
    <property type="match status" value="1"/>
</dbReference>
<dbReference type="GO" id="GO:0005741">
    <property type="term" value="C:mitochondrial outer membrane"/>
    <property type="evidence" value="ECO:0007669"/>
    <property type="project" value="UniProtKB-SubCell"/>
</dbReference>
<evidence type="ECO:0000256" key="9">
    <source>
        <dbReference type="ARBA" id="ARBA00023002"/>
    </source>
</evidence>
<sequence>MATGRTKTQVVIVGAGLSGLSAAKLLNEHGVETIVLEARDRVGGRTHTIKGPGFGYVDVGGAYVGPTQNHMLKLVKELGIQMYKINTEGTSAVWRKGKKFTVDSEQVAVTNPVCLLDLQHLFRTLDRMGSEIPPEAPWKAPHAKEWDSLTMKDVFDKLVWTSSVRRFADMFIHINMTSEPHEVSALWALWYIKQCGGVKRIFSVDNGGQERKLVGGTQQISLRLAELLGNRVMLNSSVSKVTQTETGITVDTLSGDGFQGEYSIVAIPPPLQLRVSFSPSLPPVRNQMIQRMPMGSVIKTMMYYEKAYWQEKGLSGMGVIEDDDCPVEFTLDDTKPDGSYPAIIGFVAADKARKYTNYSEDERRDLICKGYAKAFGLKEMLHPTCYVEKNWLEEPYSGGCYTTALPPGVLTQFGRIVREPFGRIYFAGTETATQWSGYMEGAVAAGQRAAREILHAMGKIEKDQIWQDAPQSQEVPALPFVDSFYEAYSPSIPGLLSTIGLTAILGLAIGASFILYNK</sequence>
<keyword evidence="4 14" id="KW-0285">Flavoprotein</keyword>
<evidence type="ECO:0000256" key="3">
    <source>
        <dbReference type="ARBA" id="ARBA00005995"/>
    </source>
</evidence>
<dbReference type="InterPro" id="IPR001613">
    <property type="entry name" value="Flavin_amine_oxidase"/>
</dbReference>
<feature type="domain" description="Amine oxidase" evidence="15">
    <location>
        <begin position="17"/>
        <end position="454"/>
    </location>
</feature>
<evidence type="ECO:0000256" key="1">
    <source>
        <dbReference type="ARBA" id="ARBA00001974"/>
    </source>
</evidence>
<comment type="catalytic activity">
    <reaction evidence="12">
        <text>a secondary aliphatic amine + O2 + H2O = a primary amine + an aldehyde + H2O2</text>
        <dbReference type="Rhea" id="RHEA:26414"/>
        <dbReference type="ChEBI" id="CHEBI:15377"/>
        <dbReference type="ChEBI" id="CHEBI:15379"/>
        <dbReference type="ChEBI" id="CHEBI:16240"/>
        <dbReference type="ChEBI" id="CHEBI:17478"/>
        <dbReference type="ChEBI" id="CHEBI:58855"/>
        <dbReference type="ChEBI" id="CHEBI:65296"/>
        <dbReference type="EC" id="1.4.3.4"/>
    </reaction>
</comment>
<dbReference type="FunFam" id="1.10.405.10:FF:000005">
    <property type="entry name" value="Amine oxidase [flavin-containing]"/>
    <property type="match status" value="1"/>
</dbReference>
<dbReference type="RefSeq" id="XP_019616207.1">
    <property type="nucleotide sequence ID" value="XM_019760648.1"/>
</dbReference>
<evidence type="ECO:0000256" key="12">
    <source>
        <dbReference type="ARBA" id="ARBA00048448"/>
    </source>
</evidence>
<dbReference type="InterPro" id="IPR050703">
    <property type="entry name" value="Flavin_MAO"/>
</dbReference>
<dbReference type="Gene3D" id="6.10.250.130">
    <property type="match status" value="1"/>
</dbReference>
<feature type="binding site" evidence="13">
    <location>
        <begin position="37"/>
        <end position="38"/>
    </location>
    <ligand>
        <name>FAD</name>
        <dbReference type="ChEBI" id="CHEBI:57692"/>
    </ligand>
</feature>
<dbReference type="EC" id="1.4.3.-" evidence="14"/>
<evidence type="ECO:0000256" key="13">
    <source>
        <dbReference type="PIRSR" id="PIRSR601613-1"/>
    </source>
</evidence>
<dbReference type="GO" id="GO:0050660">
    <property type="term" value="F:flavin adenine dinucleotide binding"/>
    <property type="evidence" value="ECO:0007669"/>
    <property type="project" value="TreeGrafter"/>
</dbReference>
<evidence type="ECO:0000256" key="4">
    <source>
        <dbReference type="ARBA" id="ARBA00022630"/>
    </source>
</evidence>
<protein>
    <recommendedName>
        <fullName evidence="14">Amine oxidase</fullName>
        <ecNumber evidence="14">1.4.3.-</ecNumber>
    </recommendedName>
</protein>
<comment type="similarity">
    <text evidence="3 14">Belongs to the flavin monoamine oxidase family.</text>
</comment>
<evidence type="ECO:0000256" key="5">
    <source>
        <dbReference type="ARBA" id="ARBA00022692"/>
    </source>
</evidence>
<evidence type="ECO:0000256" key="11">
    <source>
        <dbReference type="ARBA" id="ARBA00023136"/>
    </source>
</evidence>
<dbReference type="PRINTS" id="PR00757">
    <property type="entry name" value="AMINEOXDASEF"/>
</dbReference>
<feature type="binding site" evidence="13">
    <location>
        <position position="430"/>
    </location>
    <ligand>
        <name>FAD</name>
        <dbReference type="ChEBI" id="CHEBI:57692"/>
    </ligand>
</feature>
<feature type="binding site" evidence="13">
    <location>
        <position position="18"/>
    </location>
    <ligand>
        <name>FAD</name>
        <dbReference type="ChEBI" id="CHEBI:57692"/>
    </ligand>
</feature>
<evidence type="ECO:0000256" key="7">
    <source>
        <dbReference type="ARBA" id="ARBA00022827"/>
    </source>
</evidence>
<evidence type="ECO:0000256" key="8">
    <source>
        <dbReference type="ARBA" id="ARBA00022989"/>
    </source>
</evidence>
<dbReference type="Gene3D" id="3.90.660.10">
    <property type="match status" value="1"/>
</dbReference>
<keyword evidence="8 14" id="KW-1133">Transmembrane helix</keyword>
<comment type="cofactor">
    <cofactor evidence="1 14">
        <name>FAD</name>
        <dbReference type="ChEBI" id="CHEBI:57692"/>
    </cofactor>
</comment>
<dbReference type="Gene3D" id="3.50.50.60">
    <property type="entry name" value="FAD/NAD(P)-binding domain"/>
    <property type="match status" value="1"/>
</dbReference>
<dbReference type="GO" id="GO:0009308">
    <property type="term" value="P:amine metabolic process"/>
    <property type="evidence" value="ECO:0007669"/>
    <property type="project" value="UniProtKB-ARBA"/>
</dbReference>
<dbReference type="Gene3D" id="1.10.405.10">
    <property type="entry name" value="Guanine Nucleotide Dissociation Inhibitor, domain 1"/>
    <property type="match status" value="1"/>
</dbReference>
<organism evidence="16 17">
    <name type="scientific">Branchiostoma belcheri</name>
    <name type="common">Amphioxus</name>
    <dbReference type="NCBI Taxonomy" id="7741"/>
    <lineage>
        <taxon>Eukaryota</taxon>
        <taxon>Metazoa</taxon>
        <taxon>Chordata</taxon>
        <taxon>Cephalochordata</taxon>
        <taxon>Leptocardii</taxon>
        <taxon>Amphioxiformes</taxon>
        <taxon>Branchiostomatidae</taxon>
        <taxon>Branchiostoma</taxon>
    </lineage>
</organism>